<gene>
    <name evidence="1" type="ORF">IPOD504_LOCUS13047</name>
</gene>
<sequence>MKVITCQIWYSGTLTSPHMVSVLQASMQCDLPPRMNTCRVGHFLQQAESSTETGYHFRTDCARLYAIKA</sequence>
<name>A0ABN8IVJ2_9NEOP</name>
<protein>
    <submittedName>
        <fullName evidence="1">Uncharacterized protein</fullName>
    </submittedName>
</protein>
<evidence type="ECO:0000313" key="2">
    <source>
        <dbReference type="Proteomes" id="UP000837857"/>
    </source>
</evidence>
<accession>A0ABN8IVJ2</accession>
<dbReference type="EMBL" id="OW152842">
    <property type="protein sequence ID" value="CAH2065126.1"/>
    <property type="molecule type" value="Genomic_DNA"/>
</dbReference>
<dbReference type="Proteomes" id="UP000837857">
    <property type="component" value="Chromosome 30"/>
</dbReference>
<reference evidence="1" key="1">
    <citation type="submission" date="2022-03" db="EMBL/GenBank/DDBJ databases">
        <authorList>
            <person name="Martin H S."/>
        </authorList>
    </citation>
    <scope>NUCLEOTIDE SEQUENCE</scope>
</reference>
<evidence type="ECO:0000313" key="1">
    <source>
        <dbReference type="EMBL" id="CAH2065126.1"/>
    </source>
</evidence>
<feature type="non-terminal residue" evidence="1">
    <location>
        <position position="69"/>
    </location>
</feature>
<organism evidence="1 2">
    <name type="scientific">Iphiclides podalirius</name>
    <name type="common">scarce swallowtail</name>
    <dbReference type="NCBI Taxonomy" id="110791"/>
    <lineage>
        <taxon>Eukaryota</taxon>
        <taxon>Metazoa</taxon>
        <taxon>Ecdysozoa</taxon>
        <taxon>Arthropoda</taxon>
        <taxon>Hexapoda</taxon>
        <taxon>Insecta</taxon>
        <taxon>Pterygota</taxon>
        <taxon>Neoptera</taxon>
        <taxon>Endopterygota</taxon>
        <taxon>Lepidoptera</taxon>
        <taxon>Glossata</taxon>
        <taxon>Ditrysia</taxon>
        <taxon>Papilionoidea</taxon>
        <taxon>Papilionidae</taxon>
        <taxon>Papilioninae</taxon>
        <taxon>Iphiclides</taxon>
    </lineage>
</organism>
<keyword evidence="2" id="KW-1185">Reference proteome</keyword>
<proteinExistence type="predicted"/>